<protein>
    <submittedName>
        <fullName evidence="2">Uncharacterized protein</fullName>
    </submittedName>
</protein>
<reference evidence="2" key="1">
    <citation type="submission" date="2025-05" db="UniProtKB">
        <authorList>
            <consortium name="EnsemblMetazoa"/>
        </authorList>
    </citation>
    <scope>IDENTIFICATION</scope>
</reference>
<evidence type="ECO:0000313" key="2">
    <source>
        <dbReference type="EnsemblMetazoa" id="XP_050517835.1"/>
    </source>
</evidence>
<feature type="region of interest" description="Disordered" evidence="1">
    <location>
        <begin position="329"/>
        <end position="377"/>
    </location>
</feature>
<dbReference type="EnsemblMetazoa" id="XM_050661878.1">
    <property type="protein sequence ID" value="XP_050517835.1"/>
    <property type="gene ID" value="LOC126892361"/>
</dbReference>
<accession>A0ABM5L5W7</accession>
<keyword evidence="3" id="KW-1185">Reference proteome</keyword>
<feature type="region of interest" description="Disordered" evidence="1">
    <location>
        <begin position="441"/>
        <end position="495"/>
    </location>
</feature>
<feature type="compositionally biased region" description="Polar residues" evidence="1">
    <location>
        <begin position="364"/>
        <end position="377"/>
    </location>
</feature>
<dbReference type="GeneID" id="126892361"/>
<feature type="compositionally biased region" description="Basic and acidic residues" evidence="1">
    <location>
        <begin position="441"/>
        <end position="454"/>
    </location>
</feature>
<feature type="compositionally biased region" description="Low complexity" evidence="1">
    <location>
        <begin position="469"/>
        <end position="479"/>
    </location>
</feature>
<evidence type="ECO:0000313" key="3">
    <source>
        <dbReference type="Proteomes" id="UP001652700"/>
    </source>
</evidence>
<evidence type="ECO:0000256" key="1">
    <source>
        <dbReference type="SAM" id="MobiDB-lite"/>
    </source>
</evidence>
<proteinExistence type="predicted"/>
<name>A0ABM5L5W7_DIAVI</name>
<dbReference type="Proteomes" id="UP001652700">
    <property type="component" value="Unplaced"/>
</dbReference>
<sequence>MTDNLQYDFNSEFENRNYKSCFARSMAVNSQYKQPKSLDYQQMGSEVKTKSEIFKKEVSDRPSVQNQETQEVKMRKSSRTKLEEARRYSCSNLNTSLYNSIRRSSFCSSRISEIPVENMVNQSKLETLQWQLKEIQKSREMYRAVMKQVVTYLEKAHHSLELLGNRINRRNSVHRSRSEHQMEVSRISDNSTLLAGVHNQSKTIDEHKLKDLQWKQSKPEEPSPDEIPPDKLAQEAFRLLRTAQSLLNTREPDLVQITTSCEPSNDIEFLEQLAKEFPPPEIKAQRATSFSLSPKLIMPEVETKISTAFNRKLSLQLSDVRRTTRTVRNVDSARGSVADSDTELGNDGGIFSNQKSKSEKSNSPANGSISSVEDESGFSSMNSFQEVGLPIVNSTMTDEVSTKNALLRSMLHNSSNYSSLNFSLNQQDSLTETIISENSIKEERPKTSIDDIRLWQKPAVPRAPPPSSPTGYSTPTSTPQHKRWGSSPVKDTETQSLKVLWV</sequence>
<feature type="compositionally biased region" description="Basic and acidic residues" evidence="1">
    <location>
        <begin position="205"/>
        <end position="221"/>
    </location>
</feature>
<dbReference type="RefSeq" id="XP_050517835.1">
    <property type="nucleotide sequence ID" value="XM_050661878.1"/>
</dbReference>
<organism evidence="2 3">
    <name type="scientific">Diabrotica virgifera virgifera</name>
    <name type="common">western corn rootworm</name>
    <dbReference type="NCBI Taxonomy" id="50390"/>
    <lineage>
        <taxon>Eukaryota</taxon>
        <taxon>Metazoa</taxon>
        <taxon>Ecdysozoa</taxon>
        <taxon>Arthropoda</taxon>
        <taxon>Hexapoda</taxon>
        <taxon>Insecta</taxon>
        <taxon>Pterygota</taxon>
        <taxon>Neoptera</taxon>
        <taxon>Endopterygota</taxon>
        <taxon>Coleoptera</taxon>
        <taxon>Polyphaga</taxon>
        <taxon>Cucujiformia</taxon>
        <taxon>Chrysomeloidea</taxon>
        <taxon>Chrysomelidae</taxon>
        <taxon>Galerucinae</taxon>
        <taxon>Diabroticina</taxon>
        <taxon>Diabroticites</taxon>
        <taxon>Diabrotica</taxon>
    </lineage>
</organism>
<feature type="region of interest" description="Disordered" evidence="1">
    <location>
        <begin position="205"/>
        <end position="229"/>
    </location>
</feature>